<proteinExistence type="predicted"/>
<name>A0A1H5I7B5_9MICC</name>
<dbReference type="RefSeq" id="WP_074710983.1">
    <property type="nucleotide sequence ID" value="NZ_FNTV01000001.1"/>
</dbReference>
<evidence type="ECO:0000313" key="3">
    <source>
        <dbReference type="EMBL" id="SEE36132.1"/>
    </source>
</evidence>
<reference evidence="3 4" key="1">
    <citation type="submission" date="2016-10" db="EMBL/GenBank/DDBJ databases">
        <authorList>
            <person name="de Groot N.N."/>
        </authorList>
    </citation>
    <scope>NUCLEOTIDE SEQUENCE [LARGE SCALE GENOMIC DNA]</scope>
    <source>
        <strain evidence="3 4">DSM 22274</strain>
    </source>
</reference>
<evidence type="ECO:0000259" key="1">
    <source>
        <dbReference type="Pfam" id="PF13556"/>
    </source>
</evidence>
<feature type="domain" description="RsbT co-antagonist protein RsbRD N-terminal" evidence="2">
    <location>
        <begin position="27"/>
        <end position="157"/>
    </location>
</feature>
<dbReference type="AlphaFoldDB" id="A0A1H5I7B5"/>
<dbReference type="Proteomes" id="UP000182725">
    <property type="component" value="Unassembled WGS sequence"/>
</dbReference>
<dbReference type="EMBL" id="FNTV01000001">
    <property type="protein sequence ID" value="SEE36132.1"/>
    <property type="molecule type" value="Genomic_DNA"/>
</dbReference>
<evidence type="ECO:0000259" key="2">
    <source>
        <dbReference type="Pfam" id="PF14361"/>
    </source>
</evidence>
<sequence>MHNFMDAGSSDRWNSIVKDLGDRIDGLAERFLTRVSNVPSYATEMVDPADVRKTALESLHLLAQSLVDGTAGPELLDYASALGEKRARQGIPPESLITAIRLDFSVVWTDLLEHCGPEDAVLLAGQVEHVWRVVDEYATQTHMSYLAERVRMAQEESNFRQEFIAKLFGPAGQTVDVIARAASALEVDPDGEFEIAAATGPAARALQKEVSGFRVKGPFMYQGGNVTFMFWQPFSRTHPRGRPSDTGAGSPVTACGLVQGVSGLRSLVAAAATAAALAQLLTDEDAAPLTIETGWRRLAREKLRDAGLDLERELDALLAQCREGERARMEETVRAFLQTGSVAETAAGLFCHRNTILNRLARFREVTGFDLVIPAQAARVAIAWPN</sequence>
<dbReference type="InterPro" id="IPR042070">
    <property type="entry name" value="PucR_C-HTH_sf"/>
</dbReference>
<evidence type="ECO:0000313" key="4">
    <source>
        <dbReference type="Proteomes" id="UP000182725"/>
    </source>
</evidence>
<organism evidence="3 4">
    <name type="scientific">Arthrobacter alpinus</name>
    <dbReference type="NCBI Taxonomy" id="656366"/>
    <lineage>
        <taxon>Bacteria</taxon>
        <taxon>Bacillati</taxon>
        <taxon>Actinomycetota</taxon>
        <taxon>Actinomycetes</taxon>
        <taxon>Micrococcales</taxon>
        <taxon>Micrococcaceae</taxon>
        <taxon>Arthrobacter</taxon>
    </lineage>
</organism>
<feature type="domain" description="PucR C-terminal helix-turn-helix" evidence="1">
    <location>
        <begin position="331"/>
        <end position="383"/>
    </location>
</feature>
<dbReference type="Pfam" id="PF14361">
    <property type="entry name" value="RsbRD_N"/>
    <property type="match status" value="1"/>
</dbReference>
<dbReference type="InterPro" id="IPR025751">
    <property type="entry name" value="RsbRD_N_dom"/>
</dbReference>
<dbReference type="PANTHER" id="PTHR33744">
    <property type="entry name" value="CARBOHYDRATE DIACID REGULATOR"/>
    <property type="match status" value="1"/>
</dbReference>
<protein>
    <submittedName>
        <fullName evidence="3">PucR C-terminal helix-turn-helix domain-containing protein</fullName>
    </submittedName>
</protein>
<gene>
    <name evidence="3" type="ORF">SAMN04489740_1225</name>
</gene>
<dbReference type="InterPro" id="IPR051448">
    <property type="entry name" value="CdaR-like_regulators"/>
</dbReference>
<accession>A0A1H5I7B5</accession>
<dbReference type="InterPro" id="IPR025736">
    <property type="entry name" value="PucR_C-HTH_dom"/>
</dbReference>
<dbReference type="Pfam" id="PF13556">
    <property type="entry name" value="HTH_30"/>
    <property type="match status" value="1"/>
</dbReference>
<dbReference type="Gene3D" id="1.10.10.2840">
    <property type="entry name" value="PucR C-terminal helix-turn-helix domain"/>
    <property type="match status" value="1"/>
</dbReference>